<name>A0ABY8J323_9BACI</name>
<gene>
    <name evidence="1" type="ORF">P9989_09035</name>
</gene>
<sequence length="465" mass="54287">MNTITLSMKSQNKTIPLQIEQMTVYAQSKILKAHDTQDNTYYLVFYKDRFLNVWKANELDADSHIAKAFEHGILLSSPHPLILALVSSEKHLKRQSFNQLFKSLEKSFSLQEIALIATYFDAFIEKEKLFTYIRSLYYQLRRDGKMFAGYRIVQILADWMPENEWAKSLSNELNANKYRELYASLDKSLLKQDPIFYEKALFSIRNETESFSTLFTVLENQGRWLDQTVLLIARFSSHPAEESYTSLKQIGEAHFNPAEVLDLLESLYTINSSYQPLQNDLLNFYLKTGHLKKMIQLVTEHSINLSDEQEKQMMHLLENYNPQINSNHLPNLNKFLVPLFKTHVGRAQQILNQSLEVLLQSKDIDEVIDWLIPLDDIPQAKDTINKVQLIKYLINDLDNQHKLGELYYNFRYLEGALECFSWEMELKKNDPSPVQWLARIYNEKGMPQEAKAYHQLYASLAANAT</sequence>
<evidence type="ECO:0000313" key="1">
    <source>
        <dbReference type="EMBL" id="WFT76486.1"/>
    </source>
</evidence>
<evidence type="ECO:0000313" key="2">
    <source>
        <dbReference type="Proteomes" id="UP001221597"/>
    </source>
</evidence>
<reference evidence="1 2" key="1">
    <citation type="submission" date="2023-04" db="EMBL/GenBank/DDBJ databases">
        <title>Genome sequence of Halobacillus naozhouensis KACC 21980.</title>
        <authorList>
            <person name="Kim S."/>
            <person name="Heo J."/>
            <person name="Kwon S.-W."/>
        </authorList>
    </citation>
    <scope>NUCLEOTIDE SEQUENCE [LARGE SCALE GENOMIC DNA]</scope>
    <source>
        <strain evidence="1 2">KCTC 13234</strain>
    </source>
</reference>
<proteinExistence type="predicted"/>
<dbReference type="InterPro" id="IPR011990">
    <property type="entry name" value="TPR-like_helical_dom_sf"/>
</dbReference>
<dbReference type="RefSeq" id="WP_283078439.1">
    <property type="nucleotide sequence ID" value="NZ_CP121671.1"/>
</dbReference>
<dbReference type="EMBL" id="CP121671">
    <property type="protein sequence ID" value="WFT76486.1"/>
    <property type="molecule type" value="Genomic_DNA"/>
</dbReference>
<keyword evidence="2" id="KW-1185">Reference proteome</keyword>
<organism evidence="1 2">
    <name type="scientific">Halobacillus naozhouensis</name>
    <dbReference type="NCBI Taxonomy" id="554880"/>
    <lineage>
        <taxon>Bacteria</taxon>
        <taxon>Bacillati</taxon>
        <taxon>Bacillota</taxon>
        <taxon>Bacilli</taxon>
        <taxon>Bacillales</taxon>
        <taxon>Bacillaceae</taxon>
        <taxon>Halobacillus</taxon>
    </lineage>
</organism>
<dbReference type="Gene3D" id="1.25.40.10">
    <property type="entry name" value="Tetratricopeptide repeat domain"/>
    <property type="match status" value="1"/>
</dbReference>
<accession>A0ABY8J323</accession>
<dbReference type="SUPFAM" id="SSF48452">
    <property type="entry name" value="TPR-like"/>
    <property type="match status" value="1"/>
</dbReference>
<protein>
    <submittedName>
        <fullName evidence="1">Uncharacterized protein</fullName>
    </submittedName>
</protein>
<dbReference type="Proteomes" id="UP001221597">
    <property type="component" value="Chromosome"/>
</dbReference>